<feature type="region of interest" description="Disordered" evidence="1">
    <location>
        <begin position="7"/>
        <end position="47"/>
    </location>
</feature>
<dbReference type="Proteomes" id="UP000323386">
    <property type="component" value="Unassembled WGS sequence"/>
</dbReference>
<dbReference type="AlphaFoldDB" id="A0A5C3EUZ9"/>
<evidence type="ECO:0000256" key="1">
    <source>
        <dbReference type="SAM" id="MobiDB-lite"/>
    </source>
</evidence>
<evidence type="ECO:0000313" key="2">
    <source>
        <dbReference type="EMBL" id="SPO35376.1"/>
    </source>
</evidence>
<proteinExistence type="predicted"/>
<accession>A0A5C3EUZ9</accession>
<evidence type="ECO:0000313" key="3">
    <source>
        <dbReference type="Proteomes" id="UP000323386"/>
    </source>
</evidence>
<dbReference type="EMBL" id="OOIP01000002">
    <property type="protein sequence ID" value="SPO35376.1"/>
    <property type="molecule type" value="Genomic_DNA"/>
</dbReference>
<gene>
    <name evidence="2" type="ORF">PSFLO_00847</name>
</gene>
<reference evidence="2 3" key="1">
    <citation type="submission" date="2018-03" db="EMBL/GenBank/DDBJ databases">
        <authorList>
            <person name="Guldener U."/>
        </authorList>
    </citation>
    <scope>NUCLEOTIDE SEQUENCE [LARGE SCALE GENOMIC DNA]</scope>
    <source>
        <strain evidence="2 3">DAOM196992</strain>
    </source>
</reference>
<sequence length="213" mass="22284">MVCKRAFEAQARQQTKSQRRGRCTEAGGPPGRAGQDQAGPGGNAAERAARGPRLVVFDHHARLLLNTSSACHGPPSFCATPRAGVDTSSASPAEPQSTSIVCPSAIAARPPSATGSRTTVDWSALTLALRYESGSIDDARAPGLQARWTALDHNVTLPIVLQRHDLVGPLYCTSPPRVDLGCDSYLPLAALPISAIDLVIAPGLPRWTGAHSP</sequence>
<organism evidence="2 3">
    <name type="scientific">Pseudozyma flocculosa</name>
    <dbReference type="NCBI Taxonomy" id="84751"/>
    <lineage>
        <taxon>Eukaryota</taxon>
        <taxon>Fungi</taxon>
        <taxon>Dikarya</taxon>
        <taxon>Basidiomycota</taxon>
        <taxon>Ustilaginomycotina</taxon>
        <taxon>Ustilaginomycetes</taxon>
        <taxon>Ustilaginales</taxon>
        <taxon>Ustilaginaceae</taxon>
        <taxon>Pseudozyma</taxon>
    </lineage>
</organism>
<name>A0A5C3EUZ9_9BASI</name>
<protein>
    <submittedName>
        <fullName evidence="2">Uncharacterized protein</fullName>
    </submittedName>
</protein>
<keyword evidence="3" id="KW-1185">Reference proteome</keyword>